<dbReference type="EMBL" id="MPJD01000034">
    <property type="protein sequence ID" value="OKA19100.1"/>
    <property type="molecule type" value="Genomic_DNA"/>
</dbReference>
<dbReference type="RefSeq" id="WP_073510296.1">
    <property type="nucleotide sequence ID" value="NZ_MPJD01000034.1"/>
</dbReference>
<dbReference type="AlphaFoldDB" id="A0A853ZUK4"/>
<reference evidence="1 2" key="1">
    <citation type="submission" date="2016-11" db="EMBL/GenBank/DDBJ databases">
        <title>Draft genome of Pseudomonas versuta A4R1.12.</title>
        <authorList>
            <person name="See-Too W.-S."/>
        </authorList>
    </citation>
    <scope>NUCLEOTIDE SEQUENCE [LARGE SCALE GENOMIC DNA]</scope>
    <source>
        <strain evidence="1 2">A4R1.12</strain>
    </source>
</reference>
<dbReference type="PROSITE" id="PS51257">
    <property type="entry name" value="PROKAR_LIPOPROTEIN"/>
    <property type="match status" value="1"/>
</dbReference>
<organism evidence="1 2">
    <name type="scientific">Pseudomonas versuta</name>
    <dbReference type="NCBI Taxonomy" id="1788301"/>
    <lineage>
        <taxon>Bacteria</taxon>
        <taxon>Pseudomonadati</taxon>
        <taxon>Pseudomonadota</taxon>
        <taxon>Gammaproteobacteria</taxon>
        <taxon>Pseudomonadales</taxon>
        <taxon>Pseudomonadaceae</taxon>
        <taxon>Pseudomonas</taxon>
    </lineage>
</organism>
<evidence type="ECO:0000313" key="2">
    <source>
        <dbReference type="Proteomes" id="UP000185990"/>
    </source>
</evidence>
<evidence type="ECO:0000313" key="1">
    <source>
        <dbReference type="EMBL" id="OKA19100.1"/>
    </source>
</evidence>
<dbReference type="Proteomes" id="UP000185990">
    <property type="component" value="Unassembled WGS sequence"/>
</dbReference>
<evidence type="ECO:0008006" key="3">
    <source>
        <dbReference type="Google" id="ProtNLM"/>
    </source>
</evidence>
<protein>
    <recommendedName>
        <fullName evidence="3">Lipoprotein</fullName>
    </recommendedName>
</protein>
<comment type="caution">
    <text evidence="1">The sequence shown here is derived from an EMBL/GenBank/DDBJ whole genome shotgun (WGS) entry which is preliminary data.</text>
</comment>
<name>A0A853ZUK4_9PSED</name>
<accession>A0A853ZUK4</accession>
<proteinExistence type="predicted"/>
<sequence>MFKRAITLAFCSLLLAGCQSDGIADDPLNPSAATLTPAQKKQQVQDRATFEALTINVLRSAGYRANTNDLDGSFNLLIKLDEKSQVIGCETQPNKQFDRKIYPYNPHLANDLLSICWTSVLPRVPLSLIDPKETTTDIVAPVAVFPLNGLSPQDRSARALMLQDQAQNDFLFKQLFAAQPIESIGIATLLVMSDSSGHVKECAASLDPHVLRPSEFKQDDALLGGLISRCKHLDLNAMPGFTPNAQGMTSVFKRIEYTPWKAGLKRS</sequence>
<gene>
    <name evidence="1" type="ORF">BOH74_19080</name>
</gene>